<organism evidence="1 2">
    <name type="scientific">Actinacidiphila oryziradicis</name>
    <dbReference type="NCBI Taxonomy" id="2571141"/>
    <lineage>
        <taxon>Bacteria</taxon>
        <taxon>Bacillati</taxon>
        <taxon>Actinomycetota</taxon>
        <taxon>Actinomycetes</taxon>
        <taxon>Kitasatosporales</taxon>
        <taxon>Streptomycetaceae</taxon>
        <taxon>Actinacidiphila</taxon>
    </lineage>
</organism>
<dbReference type="RefSeq" id="WP_136727266.1">
    <property type="nucleotide sequence ID" value="NZ_SUMC01000037.1"/>
</dbReference>
<keyword evidence="2" id="KW-1185">Reference proteome</keyword>
<protein>
    <recommendedName>
        <fullName evidence="3">Phytanoyl-CoA dioxygenase family protein</fullName>
    </recommendedName>
</protein>
<gene>
    <name evidence="1" type="ORF">FCI23_30980</name>
</gene>
<sequence>MGLCRPIRGESRFDQPHQHVHREPPVGCVELEEAYRLAPRLRSHEMSEETSFEPGDVVAHCSWVVHGTDANVGTRPRWVYRPLFFPADAVYMGVPSPTIAGRGIGPFEILDHPDFPITYEPTAARAGG</sequence>
<evidence type="ECO:0000313" key="2">
    <source>
        <dbReference type="Proteomes" id="UP000305778"/>
    </source>
</evidence>
<reference evidence="1 2" key="1">
    <citation type="submission" date="2019-04" db="EMBL/GenBank/DDBJ databases">
        <title>Streptomyces oryziradicis sp. nov., a novel actinomycete isolated from rhizosphere soil of rice (Oryza sativa L.).</title>
        <authorList>
            <person name="Li C."/>
        </authorList>
    </citation>
    <scope>NUCLEOTIDE SEQUENCE [LARGE SCALE GENOMIC DNA]</scope>
    <source>
        <strain evidence="1 2">NEAU-C40</strain>
    </source>
</reference>
<dbReference type="OrthoDB" id="9814777at2"/>
<dbReference type="Gene3D" id="2.60.120.620">
    <property type="entry name" value="q2cbj1_9rhob like domain"/>
    <property type="match status" value="1"/>
</dbReference>
<comment type="caution">
    <text evidence="1">The sequence shown here is derived from an EMBL/GenBank/DDBJ whole genome shotgun (WGS) entry which is preliminary data.</text>
</comment>
<dbReference type="EMBL" id="SUMC01000037">
    <property type="protein sequence ID" value="TKA06505.1"/>
    <property type="molecule type" value="Genomic_DNA"/>
</dbReference>
<dbReference type="AlphaFoldDB" id="A0A4U0T179"/>
<dbReference type="Proteomes" id="UP000305778">
    <property type="component" value="Unassembled WGS sequence"/>
</dbReference>
<evidence type="ECO:0000313" key="1">
    <source>
        <dbReference type="EMBL" id="TKA06505.1"/>
    </source>
</evidence>
<accession>A0A4U0T179</accession>
<dbReference type="SUPFAM" id="SSF51197">
    <property type="entry name" value="Clavaminate synthase-like"/>
    <property type="match status" value="1"/>
</dbReference>
<evidence type="ECO:0008006" key="3">
    <source>
        <dbReference type="Google" id="ProtNLM"/>
    </source>
</evidence>
<name>A0A4U0T179_9ACTN</name>
<proteinExistence type="predicted"/>